<evidence type="ECO:0000313" key="2">
    <source>
        <dbReference type="Proteomes" id="UP001187192"/>
    </source>
</evidence>
<dbReference type="Proteomes" id="UP001187192">
    <property type="component" value="Unassembled WGS sequence"/>
</dbReference>
<keyword evidence="2" id="KW-1185">Reference proteome</keyword>
<comment type="caution">
    <text evidence="1">The sequence shown here is derived from an EMBL/GenBank/DDBJ whole genome shotgun (WGS) entry which is preliminary data.</text>
</comment>
<name>A0AA88DMI2_FICCA</name>
<protein>
    <submittedName>
        <fullName evidence="1">Uncharacterized protein</fullName>
    </submittedName>
</protein>
<sequence>MTPYCPRRVTLHWLTTVLWHSTPRSLPNAALTLPTTKPVLAPALAPGTGLRRLARLTWYPPPVPVLTPVHVPCHQTGGTRGICSEGRKAPAHRKHVCPSGTPDTPPVSPLLRAASLLQSTRCRVIVQGRPHQAITLGVESKIFGINNVV</sequence>
<organism evidence="1 2">
    <name type="scientific">Ficus carica</name>
    <name type="common">Common fig</name>
    <dbReference type="NCBI Taxonomy" id="3494"/>
    <lineage>
        <taxon>Eukaryota</taxon>
        <taxon>Viridiplantae</taxon>
        <taxon>Streptophyta</taxon>
        <taxon>Embryophyta</taxon>
        <taxon>Tracheophyta</taxon>
        <taxon>Spermatophyta</taxon>
        <taxon>Magnoliopsida</taxon>
        <taxon>eudicotyledons</taxon>
        <taxon>Gunneridae</taxon>
        <taxon>Pentapetalae</taxon>
        <taxon>rosids</taxon>
        <taxon>fabids</taxon>
        <taxon>Rosales</taxon>
        <taxon>Moraceae</taxon>
        <taxon>Ficeae</taxon>
        <taxon>Ficus</taxon>
    </lineage>
</organism>
<evidence type="ECO:0000313" key="1">
    <source>
        <dbReference type="EMBL" id="GMN58005.1"/>
    </source>
</evidence>
<proteinExistence type="predicted"/>
<gene>
    <name evidence="1" type="ORF">TIFTF001_027121</name>
</gene>
<dbReference type="AlphaFoldDB" id="A0AA88DMI2"/>
<dbReference type="EMBL" id="BTGU01000074">
    <property type="protein sequence ID" value="GMN58005.1"/>
    <property type="molecule type" value="Genomic_DNA"/>
</dbReference>
<accession>A0AA88DMI2</accession>
<reference evidence="1" key="1">
    <citation type="submission" date="2023-07" db="EMBL/GenBank/DDBJ databases">
        <title>draft genome sequence of fig (Ficus carica).</title>
        <authorList>
            <person name="Takahashi T."/>
            <person name="Nishimura K."/>
        </authorList>
    </citation>
    <scope>NUCLEOTIDE SEQUENCE</scope>
</reference>